<protein>
    <submittedName>
        <fullName evidence="2">Glycosyltransferase involved in cell wall biosynthesis</fullName>
    </submittedName>
</protein>
<dbReference type="Gene3D" id="3.40.50.2000">
    <property type="entry name" value="Glycogen Phosphorylase B"/>
    <property type="match status" value="2"/>
</dbReference>
<dbReference type="GO" id="GO:0009103">
    <property type="term" value="P:lipopolysaccharide biosynthetic process"/>
    <property type="evidence" value="ECO:0007669"/>
    <property type="project" value="TreeGrafter"/>
</dbReference>
<dbReference type="AlphaFoldDB" id="A0A2T5JC25"/>
<dbReference type="Proteomes" id="UP000244168">
    <property type="component" value="Unassembled WGS sequence"/>
</dbReference>
<dbReference type="GO" id="GO:0016757">
    <property type="term" value="F:glycosyltransferase activity"/>
    <property type="evidence" value="ECO:0007669"/>
    <property type="project" value="TreeGrafter"/>
</dbReference>
<dbReference type="SUPFAM" id="SSF53756">
    <property type="entry name" value="UDP-Glycosyltransferase/glycogen phosphorylase"/>
    <property type="match status" value="1"/>
</dbReference>
<reference evidence="2 3" key="1">
    <citation type="submission" date="2018-04" db="EMBL/GenBank/DDBJ databases">
        <title>Genomic Encyclopedia of Archaeal and Bacterial Type Strains, Phase II (KMG-II): from individual species to whole genera.</title>
        <authorList>
            <person name="Goeker M."/>
        </authorList>
    </citation>
    <scope>NUCLEOTIDE SEQUENCE [LARGE SCALE GENOMIC DNA]</scope>
    <source>
        <strain evidence="2 3">DSM 26809</strain>
    </source>
</reference>
<organism evidence="2 3">
    <name type="scientific">Mucilaginibacter yixingensis</name>
    <dbReference type="NCBI Taxonomy" id="1295612"/>
    <lineage>
        <taxon>Bacteria</taxon>
        <taxon>Pseudomonadati</taxon>
        <taxon>Bacteroidota</taxon>
        <taxon>Sphingobacteriia</taxon>
        <taxon>Sphingobacteriales</taxon>
        <taxon>Sphingobacteriaceae</taxon>
        <taxon>Mucilaginibacter</taxon>
    </lineage>
</organism>
<sequence>MKKKLVYISPDYFADVDIPVLESLTNEYHIYWIIVFDSAKKGLSKFSIESLYEIAKKNGIKCGIFVKKYRRRHPFNIFFNIKIVSEALKYKADITYIETLTDIYFSLLCFFFKKQKTILAIHNVVEHQTKEISISDRIINLSNKIERGYFKNVHLFSNSQTSVYQKLYQRRRIFTIPLFLKKFYHISGLPTATTNTFTFLTWGTLRYSKGIDFLIKAAEQLYDDGFRDFKVIIAGKTSSEWEEWKLLIKHPEIFDLYITSKLLPIEDIPPMFAQSKFMVLPYRDVTQSGPLQYALTYNLPVIASQLPGFTEYIEDGKTGFLFESEDVDSLFNAMKNALMMSNDKFDDIKANQKTFVANNVSDEHIAKKYKEMFNTVLNKPV</sequence>
<dbReference type="RefSeq" id="WP_107827267.1">
    <property type="nucleotide sequence ID" value="NZ_CP160205.1"/>
</dbReference>
<dbReference type="PANTHER" id="PTHR46401:SF2">
    <property type="entry name" value="GLYCOSYLTRANSFERASE WBBK-RELATED"/>
    <property type="match status" value="1"/>
</dbReference>
<dbReference type="Pfam" id="PF13692">
    <property type="entry name" value="Glyco_trans_1_4"/>
    <property type="match status" value="1"/>
</dbReference>
<accession>A0A2T5JC25</accession>
<proteinExistence type="predicted"/>
<gene>
    <name evidence="2" type="ORF">C8P68_102148</name>
</gene>
<dbReference type="PANTHER" id="PTHR46401">
    <property type="entry name" value="GLYCOSYLTRANSFERASE WBBK-RELATED"/>
    <property type="match status" value="1"/>
</dbReference>
<keyword evidence="1 2" id="KW-0808">Transferase</keyword>
<comment type="caution">
    <text evidence="2">The sequence shown here is derived from an EMBL/GenBank/DDBJ whole genome shotgun (WGS) entry which is preliminary data.</text>
</comment>
<name>A0A2T5JC25_9SPHI</name>
<evidence type="ECO:0000313" key="2">
    <source>
        <dbReference type="EMBL" id="PTQ99332.1"/>
    </source>
</evidence>
<keyword evidence="3" id="KW-1185">Reference proteome</keyword>
<dbReference type="OrthoDB" id="9771846at2"/>
<evidence type="ECO:0000313" key="3">
    <source>
        <dbReference type="Proteomes" id="UP000244168"/>
    </source>
</evidence>
<dbReference type="CDD" id="cd03801">
    <property type="entry name" value="GT4_PimA-like"/>
    <property type="match status" value="1"/>
</dbReference>
<dbReference type="EMBL" id="QAOQ01000002">
    <property type="protein sequence ID" value="PTQ99332.1"/>
    <property type="molecule type" value="Genomic_DNA"/>
</dbReference>
<evidence type="ECO:0000256" key="1">
    <source>
        <dbReference type="ARBA" id="ARBA00022679"/>
    </source>
</evidence>